<dbReference type="Proteomes" id="UP000239156">
    <property type="component" value="Unassembled WGS sequence"/>
</dbReference>
<reference evidence="2" key="1">
    <citation type="submission" date="2017-12" db="EMBL/GenBank/DDBJ databases">
        <title>Gene loss provides genomic basis for host adaptation in cereal stripe rust fungi.</title>
        <authorList>
            <person name="Xia C."/>
        </authorList>
    </citation>
    <scope>NUCLEOTIDE SEQUENCE [LARGE SCALE GENOMIC DNA]</scope>
    <source>
        <strain evidence="2">93-210</strain>
    </source>
</reference>
<name>A0A2S4VB18_9BASI</name>
<comment type="caution">
    <text evidence="2">The sequence shown here is derived from an EMBL/GenBank/DDBJ whole genome shotgun (WGS) entry which is preliminary data.</text>
</comment>
<dbReference type="EMBL" id="PKSL01000082">
    <property type="protein sequence ID" value="POW06743.1"/>
    <property type="molecule type" value="Genomic_DNA"/>
</dbReference>
<gene>
    <name evidence="2" type="ORF">PSTT_08766</name>
</gene>
<evidence type="ECO:0000313" key="3">
    <source>
        <dbReference type="Proteomes" id="UP000239156"/>
    </source>
</evidence>
<keyword evidence="3" id="KW-1185">Reference proteome</keyword>
<dbReference type="VEuPathDB" id="FungiDB:PSHT_07298"/>
<organism evidence="2 3">
    <name type="scientific">Puccinia striiformis</name>
    <dbReference type="NCBI Taxonomy" id="27350"/>
    <lineage>
        <taxon>Eukaryota</taxon>
        <taxon>Fungi</taxon>
        <taxon>Dikarya</taxon>
        <taxon>Basidiomycota</taxon>
        <taxon>Pucciniomycotina</taxon>
        <taxon>Pucciniomycetes</taxon>
        <taxon>Pucciniales</taxon>
        <taxon>Pucciniaceae</taxon>
        <taxon>Puccinia</taxon>
    </lineage>
</organism>
<feature type="compositionally biased region" description="Polar residues" evidence="1">
    <location>
        <begin position="325"/>
        <end position="334"/>
    </location>
</feature>
<protein>
    <submittedName>
        <fullName evidence="2">Uncharacterized protein</fullName>
    </submittedName>
</protein>
<accession>A0A2S4VB18</accession>
<feature type="compositionally biased region" description="Basic and acidic residues" evidence="1">
    <location>
        <begin position="308"/>
        <end position="317"/>
    </location>
</feature>
<evidence type="ECO:0000256" key="1">
    <source>
        <dbReference type="SAM" id="MobiDB-lite"/>
    </source>
</evidence>
<proteinExistence type="predicted"/>
<feature type="region of interest" description="Disordered" evidence="1">
    <location>
        <begin position="304"/>
        <end position="370"/>
    </location>
</feature>
<feature type="region of interest" description="Disordered" evidence="1">
    <location>
        <begin position="212"/>
        <end position="280"/>
    </location>
</feature>
<dbReference type="VEuPathDB" id="FungiDB:PSTT_08766"/>
<evidence type="ECO:0000313" key="2">
    <source>
        <dbReference type="EMBL" id="POW06743.1"/>
    </source>
</evidence>
<dbReference type="AlphaFoldDB" id="A0A2S4VB18"/>
<sequence>MVFGYHGTADCYVKAALSDLFPRNLGSSFEEVPAQGNLSRRYQRLALAAFSTMLIPLKRLFCCLALHAWCAGQLARSSPNFDGHVAQEFAGMLQSDHSPETEVVHMVRGMSLEEWDANKAEIESIKNDRQNIALRLELLNPGGEPELIAIKSQLEQLHDALRTPILEKLFRLNGLGSSMTSLQPGSKIAPEPRPSAIRRQLRRLYHALLSPVSKRERRLDSQGPLKSNNERSKPSSTTEEPSKLAINSRESAATSTSTSGNERVPRTPGQKESPPRSGILNPLLKRLKLYIKKLAAYLKRLSTSMASHKSDTAESKEYLLGGRSPKSSVDSILNSDGLAKVKPVEASTGTKYSQSENHERERGTTSTELQETELHGDVLDLVREYMIRKDIKIWHALKEALVALPSQSLDRLDEFSGSSFRRGFLECSYLIESFIHKYELLPPHLMGDVNLFEKTTVFRMIEYHIRLLFKRYGDGFFGIAESIIPQLDFLLTGRAMKHFQPSIKGGSDFQLPINETLCAADQRNAVYLVLINIMRRAPWPRNQEQDLLPSDRFREIRTIFIQQSFIDQANSLSAALSSTQSQGHLGQAEYLTLVLLVNDVIDFFQDLSLLGRTQEDRLEFLVVYYISDFLDEFYRPIVAAILRSKERPELFDKQLKFMRGNLKFYRNRFEDPNYPDKKQDMTFFETYLRSSREDRRLRAWIDRVTDKLFRQNLPHLHPMSSPIFNLWMGRECWYCRSPLTKFHNCWGY</sequence>